<comment type="caution">
    <text evidence="1">The sequence shown here is derived from an EMBL/GenBank/DDBJ whole genome shotgun (WGS) entry which is preliminary data.</text>
</comment>
<proteinExistence type="predicted"/>
<dbReference type="EMBL" id="VBTH01000005">
    <property type="protein sequence ID" value="TLQ04832.1"/>
    <property type="molecule type" value="Genomic_DNA"/>
</dbReference>
<dbReference type="Gene3D" id="3.40.50.12580">
    <property type="match status" value="1"/>
</dbReference>
<dbReference type="AlphaFoldDB" id="A0A5R9BY89"/>
<reference evidence="1 2" key="1">
    <citation type="submission" date="2019-05" db="EMBL/GenBank/DDBJ databases">
        <title>The metagenome of a microbial culture collection derived from dairy environment covers the genomic content of the human microbiome.</title>
        <authorList>
            <person name="Roder T."/>
            <person name="Wuthrich D."/>
            <person name="Sattari Z."/>
            <person name="Von Ah U."/>
            <person name="Bar C."/>
            <person name="Ronchi F."/>
            <person name="Macpherson A.J."/>
            <person name="Ganal-Vonarburg S.C."/>
            <person name="Bruggmann R."/>
            <person name="Vergeres G."/>
        </authorList>
    </citation>
    <scope>NUCLEOTIDE SEQUENCE [LARGE SCALE GENOMIC DNA]</scope>
    <source>
        <strain evidence="1 2">FAM 18815</strain>
    </source>
</reference>
<dbReference type="InterPro" id="IPR043148">
    <property type="entry name" value="TagF_C"/>
</dbReference>
<organism evidence="1 2">
    <name type="scientific">Pediococcus stilesii</name>
    <dbReference type="NCBI Taxonomy" id="331679"/>
    <lineage>
        <taxon>Bacteria</taxon>
        <taxon>Bacillati</taxon>
        <taxon>Bacillota</taxon>
        <taxon>Bacilli</taxon>
        <taxon>Lactobacillales</taxon>
        <taxon>Lactobacillaceae</taxon>
        <taxon>Pediococcus</taxon>
    </lineage>
</organism>
<evidence type="ECO:0000313" key="2">
    <source>
        <dbReference type="Proteomes" id="UP000305541"/>
    </source>
</evidence>
<dbReference type="RefSeq" id="WP_138474120.1">
    <property type="nucleotide sequence ID" value="NZ_VBTH01000005.1"/>
</dbReference>
<gene>
    <name evidence="1" type="ORF">FEZ51_04125</name>
</gene>
<name>A0A5R9BY89_9LACO</name>
<dbReference type="Proteomes" id="UP000305541">
    <property type="component" value="Unassembled WGS sequence"/>
</dbReference>
<sequence>MDKILYNTWRNFLISHTFSFGKQNSSVPYTTEFKFDLNGNISGYRQNNESHWELLDDKLILKNKELDPTTEFILPHSFEFGIQDKLIGNFLRNTSIKHELMAISENGSSVISQDRSPELVNFLEDKLNGLLQKSAYLQSLNVNKTNSTIHIAFIINSVETLPALLPLIRAVIIDKRFEVKILAMNKLFDIHSLNTINSLTNFLDEQKLPYIKILGNFKAELNSLRIWNPNFIVRQSEWDADFPRAFSVQNLSWSHLIHIPYTVTEDFIYSAQGSHETLLTNPYYQNVWRYFIPEKLDPRQINSIQRSFVSLDCFSEVGSMKAIMIRNASPYWPFPKSKRVKVVWMAHHSIGDNWFNMGLFPKVYKPFLRWIASHSEIELVFNPHPLLEENIRNNDSKDISSAEYKSFLTDLEALPNALIFKNKNQYSLTAAADVILTDGISSIYEMQIQEKKIIAMIRPDHVPFTPHGQKLLTGTVTANDNPVEILAKLEKTLDSANSKRLQELQNTAKWLRNEQPEKLIIDEMINEIKK</sequence>
<protein>
    <submittedName>
        <fullName evidence="1">Uncharacterized protein</fullName>
    </submittedName>
</protein>
<dbReference type="OrthoDB" id="2334812at2"/>
<accession>A0A5R9BY89</accession>
<evidence type="ECO:0000313" key="1">
    <source>
        <dbReference type="EMBL" id="TLQ04832.1"/>
    </source>
</evidence>